<keyword evidence="2" id="KW-1185">Reference proteome</keyword>
<protein>
    <recommendedName>
        <fullName evidence="3">Terminase small subunit</fullName>
    </recommendedName>
</protein>
<organism evidence="1 2">
    <name type="scientific">Nocardia pulmonis</name>
    <dbReference type="NCBI Taxonomy" id="2951408"/>
    <lineage>
        <taxon>Bacteria</taxon>
        <taxon>Bacillati</taxon>
        <taxon>Actinomycetota</taxon>
        <taxon>Actinomycetes</taxon>
        <taxon>Mycobacteriales</taxon>
        <taxon>Nocardiaceae</taxon>
        <taxon>Nocardia</taxon>
    </lineage>
</organism>
<dbReference type="Proteomes" id="UP001139157">
    <property type="component" value="Unassembled WGS sequence"/>
</dbReference>
<evidence type="ECO:0000313" key="2">
    <source>
        <dbReference type="Proteomes" id="UP001139157"/>
    </source>
</evidence>
<accession>A0A9X2ECK0</accession>
<sequence length="160" mass="17417">MARKGKAAGKVDPETMARQQRCLDLAVRGLSYCEIAEHEGYSGESGARQAVHAALRRAATDAAEVVRPLMIARAEKLWEHGYAVMLEGRDEQDIDKFLKGASAADRALGRLMSLHGLDRVPAVKVSMEGMPDLDRLKREMLQLLDGGETIEGEVVSEDAG</sequence>
<dbReference type="EMBL" id="JAMRXG010000018">
    <property type="protein sequence ID" value="MCM6777890.1"/>
    <property type="molecule type" value="Genomic_DNA"/>
</dbReference>
<dbReference type="AlphaFoldDB" id="A0A9X2ECK0"/>
<name>A0A9X2ECK0_9NOCA</name>
<reference evidence="1" key="1">
    <citation type="submission" date="2022-06" db="EMBL/GenBank/DDBJ databases">
        <title>Novel species in genus nocardia.</title>
        <authorList>
            <person name="Li F."/>
        </authorList>
    </citation>
    <scope>NUCLEOTIDE SEQUENCE</scope>
    <source>
        <strain evidence="1">CDC141</strain>
    </source>
</reference>
<dbReference type="RefSeq" id="WP_251917353.1">
    <property type="nucleotide sequence ID" value="NZ_JAMRXG010000018.1"/>
</dbReference>
<proteinExistence type="predicted"/>
<gene>
    <name evidence="1" type="ORF">NDR86_30835</name>
</gene>
<comment type="caution">
    <text evidence="1">The sequence shown here is derived from an EMBL/GenBank/DDBJ whole genome shotgun (WGS) entry which is preliminary data.</text>
</comment>
<evidence type="ECO:0000313" key="1">
    <source>
        <dbReference type="EMBL" id="MCM6777890.1"/>
    </source>
</evidence>
<evidence type="ECO:0008006" key="3">
    <source>
        <dbReference type="Google" id="ProtNLM"/>
    </source>
</evidence>